<reference evidence="2 3" key="1">
    <citation type="submission" date="2023-07" db="EMBL/GenBank/DDBJ databases">
        <title>Sorghum-associated microbial communities from plants grown in Nebraska, USA.</title>
        <authorList>
            <person name="Schachtman D."/>
        </authorList>
    </citation>
    <scope>NUCLEOTIDE SEQUENCE [LARGE SCALE GENOMIC DNA]</scope>
    <source>
        <strain evidence="2 3">BE107</strain>
    </source>
</reference>
<feature type="transmembrane region" description="Helical" evidence="1">
    <location>
        <begin position="149"/>
        <end position="170"/>
    </location>
</feature>
<dbReference type="Proteomes" id="UP001254759">
    <property type="component" value="Unassembled WGS sequence"/>
</dbReference>
<sequence>MNANLSRVLSGGRGSAKTGNQWFAVAVATFLSASVVPVILLCVSLAIVDWQDVKEELSVFYISLLFSLAWVVMLGLPAFFLLRFLHRERITTLLAAGFVTGGLPLAILGWPLDTGSRSSFSTSWHGQFVDMVKDGVPTLYGWLSYLEEVAVIGVMGAISATTFWYVWVYFSRRPEPAGGLSGDGSKTPTLDQVK</sequence>
<evidence type="ECO:0000256" key="1">
    <source>
        <dbReference type="SAM" id="Phobius"/>
    </source>
</evidence>
<evidence type="ECO:0000313" key="3">
    <source>
        <dbReference type="Proteomes" id="UP001254759"/>
    </source>
</evidence>
<keyword evidence="3" id="KW-1185">Reference proteome</keyword>
<keyword evidence="1" id="KW-1133">Transmembrane helix</keyword>
<dbReference type="EMBL" id="JAVDTT010000003">
    <property type="protein sequence ID" value="MDR6842492.1"/>
    <property type="molecule type" value="Genomic_DNA"/>
</dbReference>
<organism evidence="2 3">
    <name type="scientific">Pseudoxanthomonas sacheonensis</name>
    <dbReference type="NCBI Taxonomy" id="443615"/>
    <lineage>
        <taxon>Bacteria</taxon>
        <taxon>Pseudomonadati</taxon>
        <taxon>Pseudomonadota</taxon>
        <taxon>Gammaproteobacteria</taxon>
        <taxon>Lysobacterales</taxon>
        <taxon>Lysobacteraceae</taxon>
        <taxon>Pseudoxanthomonas</taxon>
    </lineage>
</organism>
<feature type="transmembrane region" description="Helical" evidence="1">
    <location>
        <begin position="21"/>
        <end position="47"/>
    </location>
</feature>
<dbReference type="RefSeq" id="WP_310094557.1">
    <property type="nucleotide sequence ID" value="NZ_JAVDTT010000003.1"/>
</dbReference>
<accession>A0ABU1RUP1</accession>
<keyword evidence="1" id="KW-0812">Transmembrane</keyword>
<gene>
    <name evidence="2" type="ORF">J2W94_002786</name>
</gene>
<keyword evidence="1" id="KW-0472">Membrane</keyword>
<protein>
    <submittedName>
        <fullName evidence="2">Cytochrome c biogenesis protein CcdA</fullName>
    </submittedName>
</protein>
<evidence type="ECO:0000313" key="2">
    <source>
        <dbReference type="EMBL" id="MDR6842492.1"/>
    </source>
</evidence>
<name>A0ABU1RUP1_9GAMM</name>
<feature type="transmembrane region" description="Helical" evidence="1">
    <location>
        <begin position="59"/>
        <end position="81"/>
    </location>
</feature>
<feature type="transmembrane region" description="Helical" evidence="1">
    <location>
        <begin position="93"/>
        <end position="112"/>
    </location>
</feature>
<proteinExistence type="predicted"/>
<comment type="caution">
    <text evidence="2">The sequence shown here is derived from an EMBL/GenBank/DDBJ whole genome shotgun (WGS) entry which is preliminary data.</text>
</comment>